<keyword evidence="1" id="KW-0472">Membrane</keyword>
<name>A0ABT4LY31_9PROT</name>
<reference evidence="2" key="1">
    <citation type="submission" date="2022-12" db="EMBL/GenBank/DDBJ databases">
        <title>Bacterial isolates from different developmental stages of Nematostella vectensis.</title>
        <authorList>
            <person name="Fraune S."/>
        </authorList>
    </citation>
    <scope>NUCLEOTIDE SEQUENCE</scope>
    <source>
        <strain evidence="2">G21632-S1</strain>
    </source>
</reference>
<feature type="transmembrane region" description="Helical" evidence="1">
    <location>
        <begin position="20"/>
        <end position="40"/>
    </location>
</feature>
<evidence type="ECO:0000313" key="2">
    <source>
        <dbReference type="EMBL" id="MCZ4299289.1"/>
    </source>
</evidence>
<feature type="transmembrane region" description="Helical" evidence="1">
    <location>
        <begin position="88"/>
        <end position="117"/>
    </location>
</feature>
<evidence type="ECO:0000256" key="1">
    <source>
        <dbReference type="SAM" id="Phobius"/>
    </source>
</evidence>
<keyword evidence="1" id="KW-1133">Transmembrane helix</keyword>
<gene>
    <name evidence="2" type="ORF">O4G74_14580</name>
</gene>
<accession>A0ABT4LY31</accession>
<protein>
    <submittedName>
        <fullName evidence="2">Uncharacterized protein</fullName>
    </submittedName>
</protein>
<organism evidence="2 3">
    <name type="scientific">Henriciella marina</name>
    <dbReference type="NCBI Taxonomy" id="453851"/>
    <lineage>
        <taxon>Bacteria</taxon>
        <taxon>Pseudomonadati</taxon>
        <taxon>Pseudomonadota</taxon>
        <taxon>Alphaproteobacteria</taxon>
        <taxon>Hyphomonadales</taxon>
        <taxon>Hyphomonadaceae</taxon>
        <taxon>Henriciella</taxon>
    </lineage>
</organism>
<feature type="transmembrane region" description="Helical" evidence="1">
    <location>
        <begin position="52"/>
        <end position="76"/>
    </location>
</feature>
<evidence type="ECO:0000313" key="3">
    <source>
        <dbReference type="Proteomes" id="UP001083770"/>
    </source>
</evidence>
<sequence>MLLLFSDVLTGTPSLSALFWIFLAVPLPASIGVLAALIFLSRKHRLTEATIVGAMGFGVLCAVVFYYVLYLVALYADPNAQTTLIEKLAMPLGILGPVTIIGLCWGSFTAAASYVPFRFIAFKRIR</sequence>
<dbReference type="EMBL" id="JAPWGW010000005">
    <property type="protein sequence ID" value="MCZ4299289.1"/>
    <property type="molecule type" value="Genomic_DNA"/>
</dbReference>
<proteinExistence type="predicted"/>
<dbReference type="Proteomes" id="UP001083770">
    <property type="component" value="Unassembled WGS sequence"/>
</dbReference>
<comment type="caution">
    <text evidence="2">The sequence shown here is derived from an EMBL/GenBank/DDBJ whole genome shotgun (WGS) entry which is preliminary data.</text>
</comment>
<dbReference type="RefSeq" id="WP_269403296.1">
    <property type="nucleotide sequence ID" value="NZ_JAPWGW010000005.1"/>
</dbReference>
<keyword evidence="3" id="KW-1185">Reference proteome</keyword>
<keyword evidence="1" id="KW-0812">Transmembrane</keyword>